<gene>
    <name evidence="1" type="ORF">CINCED_3A000256</name>
</gene>
<evidence type="ECO:0000313" key="1">
    <source>
        <dbReference type="EMBL" id="VVC26769.1"/>
    </source>
</evidence>
<dbReference type="EMBL" id="CABPRJ010000046">
    <property type="protein sequence ID" value="VVC26769.1"/>
    <property type="molecule type" value="Genomic_DNA"/>
</dbReference>
<evidence type="ECO:0008006" key="3">
    <source>
        <dbReference type="Google" id="ProtNLM"/>
    </source>
</evidence>
<evidence type="ECO:0000313" key="2">
    <source>
        <dbReference type="Proteomes" id="UP000325440"/>
    </source>
</evidence>
<feature type="non-terminal residue" evidence="1">
    <location>
        <position position="63"/>
    </location>
</feature>
<feature type="non-terminal residue" evidence="1">
    <location>
        <position position="1"/>
    </location>
</feature>
<name>A0A5E4MC02_9HEMI</name>
<dbReference type="OrthoDB" id="6600612at2759"/>
<accession>A0A5E4MC02</accession>
<sequence>EIKIQYAALQLDAVIQLCELQTDPLLSTKKIDVYFWKKLSVVKYPLLREFALKMLSMFGTTYI</sequence>
<organism evidence="1 2">
    <name type="scientific">Cinara cedri</name>
    <dbReference type="NCBI Taxonomy" id="506608"/>
    <lineage>
        <taxon>Eukaryota</taxon>
        <taxon>Metazoa</taxon>
        <taxon>Ecdysozoa</taxon>
        <taxon>Arthropoda</taxon>
        <taxon>Hexapoda</taxon>
        <taxon>Insecta</taxon>
        <taxon>Pterygota</taxon>
        <taxon>Neoptera</taxon>
        <taxon>Paraneoptera</taxon>
        <taxon>Hemiptera</taxon>
        <taxon>Sternorrhyncha</taxon>
        <taxon>Aphidomorpha</taxon>
        <taxon>Aphidoidea</taxon>
        <taxon>Aphididae</taxon>
        <taxon>Lachninae</taxon>
        <taxon>Cinara</taxon>
    </lineage>
</organism>
<protein>
    <recommendedName>
        <fullName evidence="3">HAT, C-terminal dimerisation domain</fullName>
    </recommendedName>
</protein>
<dbReference type="Proteomes" id="UP000325440">
    <property type="component" value="Unassembled WGS sequence"/>
</dbReference>
<keyword evidence="2" id="KW-1185">Reference proteome</keyword>
<reference evidence="1 2" key="1">
    <citation type="submission" date="2019-08" db="EMBL/GenBank/DDBJ databases">
        <authorList>
            <person name="Alioto T."/>
            <person name="Alioto T."/>
            <person name="Gomez Garrido J."/>
        </authorList>
    </citation>
    <scope>NUCLEOTIDE SEQUENCE [LARGE SCALE GENOMIC DNA]</scope>
</reference>
<proteinExistence type="predicted"/>
<dbReference type="AlphaFoldDB" id="A0A5E4MC02"/>